<gene>
    <name evidence="2" type="ORF">FLO80_14305</name>
</gene>
<dbReference type="PANTHER" id="PTHR37292">
    <property type="entry name" value="VNG6097C"/>
    <property type="match status" value="1"/>
</dbReference>
<evidence type="ECO:0000313" key="3">
    <source>
        <dbReference type="Proteomes" id="UP000325291"/>
    </source>
</evidence>
<reference evidence="2 3" key="1">
    <citation type="submission" date="2019-07" db="EMBL/GenBank/DDBJ databases">
        <title>Aquicoccus porphyridii gen. nov., sp. nov., isolated from a small marine red alga, Porphyridium marinum.</title>
        <authorList>
            <person name="Liu L."/>
        </authorList>
    </citation>
    <scope>NUCLEOTIDE SEQUENCE [LARGE SCALE GENOMIC DNA]</scope>
    <source>
        <strain evidence="2 3">L1 8-17</strain>
    </source>
</reference>
<organism evidence="2 3">
    <name type="scientific">Aquicoccus porphyridii</name>
    <dbReference type="NCBI Taxonomy" id="1852029"/>
    <lineage>
        <taxon>Bacteria</taxon>
        <taxon>Pseudomonadati</taxon>
        <taxon>Pseudomonadota</taxon>
        <taxon>Alphaproteobacteria</taxon>
        <taxon>Rhodobacterales</taxon>
        <taxon>Paracoccaceae</taxon>
        <taxon>Aquicoccus</taxon>
    </lineage>
</organism>
<dbReference type="Proteomes" id="UP000325291">
    <property type="component" value="Unassembled WGS sequence"/>
</dbReference>
<dbReference type="AlphaFoldDB" id="A0A5A9Z759"/>
<proteinExistence type="predicted"/>
<evidence type="ECO:0000256" key="1">
    <source>
        <dbReference type="SAM" id="MobiDB-lite"/>
    </source>
</evidence>
<evidence type="ECO:0000313" key="2">
    <source>
        <dbReference type="EMBL" id="KAA0912994.1"/>
    </source>
</evidence>
<comment type="caution">
    <text evidence="2">The sequence shown here is derived from an EMBL/GenBank/DDBJ whole genome shotgun (WGS) entry which is preliminary data.</text>
</comment>
<name>A0A5A9Z759_9RHOB</name>
<dbReference type="PANTHER" id="PTHR37292:SF2">
    <property type="entry name" value="DUF262 DOMAIN-CONTAINING PROTEIN"/>
    <property type="match status" value="1"/>
</dbReference>
<dbReference type="EMBL" id="VINQ01000011">
    <property type="protein sequence ID" value="KAA0912994.1"/>
    <property type="molecule type" value="Genomic_DNA"/>
</dbReference>
<feature type="region of interest" description="Disordered" evidence="1">
    <location>
        <begin position="256"/>
        <end position="276"/>
    </location>
</feature>
<keyword evidence="3" id="KW-1185">Reference proteome</keyword>
<sequence length="332" mass="37918">MRLSALFEMLCDWLENWIVAGGSECGLEQHMSERPSSTCDCSPTGPCVSYGLRFHTLPPRTDHRHHWFRLGDMLNFKSEDQLEGLIETRLAELHHGMTAFERDLIWSALHHLHQVIWADDVVNYYIESSRSVDRVLDIFVRANDGGTKLSKSDLLMSMITSKWENGSARDAVFGFVDHINKGLGHENKITKDFVMKACLVLCGFDVKYNVSNFTTQSITDIERKWPAIKDAIERTFRFLNGLLMGVFPSVQEISRPCSSSYTRSAPGHRQDGRKEPWNLSGRSLSWRGRSYLAWICPRKPGPSSSLPSLQQDGWRHWFPRTAHHMPGKRSPG</sequence>
<protein>
    <submittedName>
        <fullName evidence="2">DUF262 domain-containing protein</fullName>
    </submittedName>
</protein>
<accession>A0A5A9Z759</accession>